<sequence>MANLFERFMNENLSTADEPVPERRETAPVAPPLSFYEPSELGDRTDSFEHARLDDDYDISSSDHYEFHYGSERPIVRSGNSRVTIRTLANALSTPQRPVRESDIFVFCDGRPVPDNTFTPGKRYFIHFTNQAMPTPPEIDDRRFIVKTDIDQIYLSDLPVSLIAVARVCHYLGNSGVARYSVEPKDGTSPLIFGKSLAASFQQVALKLSAAFVAFETSEIVQPNSKTEQELVEILRNVLAGLNEEQRPDFELIRTATAAQIKHAHRNNVPKRDIVREVIRESNIKSINEWRLIENARDAKTSLTKAYQPFDSVVLPLLKYARDLVANFTDEALIELLDVLIEIVYAVNTYFENFTSFYYKLSTFNRPNEEPKISNATVNSVYEQFKSCYGLFRAIAPYGFVNEAVTFTELQKILEKAQLHYAISNSKMH</sequence>
<evidence type="ECO:0000313" key="3">
    <source>
        <dbReference type="WBParaSite" id="Pan_g9851.t1"/>
    </source>
</evidence>
<evidence type="ECO:0000313" key="2">
    <source>
        <dbReference type="Proteomes" id="UP000492821"/>
    </source>
</evidence>
<dbReference type="WBParaSite" id="Pan_g9851.t1">
    <property type="protein sequence ID" value="Pan_g9851.t1"/>
    <property type="gene ID" value="Pan_g9851"/>
</dbReference>
<keyword evidence="2" id="KW-1185">Reference proteome</keyword>
<protein>
    <submittedName>
        <fullName evidence="3">DUF3987 domain-containing protein</fullName>
    </submittedName>
</protein>
<feature type="region of interest" description="Disordered" evidence="1">
    <location>
        <begin position="9"/>
        <end position="41"/>
    </location>
</feature>
<organism evidence="2 3">
    <name type="scientific">Panagrellus redivivus</name>
    <name type="common">Microworm</name>
    <dbReference type="NCBI Taxonomy" id="6233"/>
    <lineage>
        <taxon>Eukaryota</taxon>
        <taxon>Metazoa</taxon>
        <taxon>Ecdysozoa</taxon>
        <taxon>Nematoda</taxon>
        <taxon>Chromadorea</taxon>
        <taxon>Rhabditida</taxon>
        <taxon>Tylenchina</taxon>
        <taxon>Panagrolaimomorpha</taxon>
        <taxon>Panagrolaimoidea</taxon>
        <taxon>Panagrolaimidae</taxon>
        <taxon>Panagrellus</taxon>
    </lineage>
</organism>
<dbReference type="AlphaFoldDB" id="A0A7E4WB38"/>
<dbReference type="Proteomes" id="UP000492821">
    <property type="component" value="Unassembled WGS sequence"/>
</dbReference>
<evidence type="ECO:0000256" key="1">
    <source>
        <dbReference type="SAM" id="MobiDB-lite"/>
    </source>
</evidence>
<proteinExistence type="predicted"/>
<reference evidence="3" key="2">
    <citation type="submission" date="2020-10" db="UniProtKB">
        <authorList>
            <consortium name="WormBaseParasite"/>
        </authorList>
    </citation>
    <scope>IDENTIFICATION</scope>
</reference>
<accession>A0A7E4WB38</accession>
<reference evidence="2" key="1">
    <citation type="journal article" date="2013" name="Genetics">
        <title>The draft genome and transcriptome of Panagrellus redivivus are shaped by the harsh demands of a free-living lifestyle.</title>
        <authorList>
            <person name="Srinivasan J."/>
            <person name="Dillman A.R."/>
            <person name="Macchietto M.G."/>
            <person name="Heikkinen L."/>
            <person name="Lakso M."/>
            <person name="Fracchia K.M."/>
            <person name="Antoshechkin I."/>
            <person name="Mortazavi A."/>
            <person name="Wong G."/>
            <person name="Sternberg P.W."/>
        </authorList>
    </citation>
    <scope>NUCLEOTIDE SEQUENCE [LARGE SCALE GENOMIC DNA]</scope>
    <source>
        <strain evidence="2">MT8872</strain>
    </source>
</reference>
<name>A0A7E4WB38_PANRE</name>